<reference evidence="5 6" key="1">
    <citation type="submission" date="2018-10" db="EMBL/GenBank/DDBJ databases">
        <title>Genomic Encyclopedia of Type Strains, Phase IV (KMG-IV): sequencing the most valuable type-strain genomes for metagenomic binning, comparative biology and taxonomic classification.</title>
        <authorList>
            <person name="Goeker M."/>
        </authorList>
    </citation>
    <scope>NUCLEOTIDE SEQUENCE [LARGE SCALE GENOMIC DNA]</scope>
    <source>
        <strain evidence="5 6">DSM 25586</strain>
    </source>
</reference>
<organism evidence="5 6">
    <name type="scientific">Arthrobacter oryzae</name>
    <dbReference type="NCBI Taxonomy" id="409290"/>
    <lineage>
        <taxon>Bacteria</taxon>
        <taxon>Bacillati</taxon>
        <taxon>Actinomycetota</taxon>
        <taxon>Actinomycetes</taxon>
        <taxon>Micrococcales</taxon>
        <taxon>Micrococcaceae</taxon>
        <taxon>Arthrobacter</taxon>
    </lineage>
</organism>
<comment type="similarity">
    <text evidence="1">Belongs to the LytR/CpsA/Psr (LCP) family.</text>
</comment>
<evidence type="ECO:0000313" key="5">
    <source>
        <dbReference type="EMBL" id="RKR20779.1"/>
    </source>
</evidence>
<gene>
    <name evidence="5" type="ORF">C8D78_1421</name>
</gene>
<dbReference type="Gene3D" id="3.40.630.190">
    <property type="entry name" value="LCP protein"/>
    <property type="match status" value="1"/>
</dbReference>
<evidence type="ECO:0000256" key="1">
    <source>
        <dbReference type="ARBA" id="ARBA00006068"/>
    </source>
</evidence>
<protein>
    <submittedName>
        <fullName evidence="5">LytR family transcriptional attenuator</fullName>
    </submittedName>
</protein>
<feature type="domain" description="Cell envelope-related transcriptional attenuator" evidence="4">
    <location>
        <begin position="85"/>
        <end position="230"/>
    </location>
</feature>
<evidence type="ECO:0000259" key="4">
    <source>
        <dbReference type="Pfam" id="PF03816"/>
    </source>
</evidence>
<feature type="signal peptide" evidence="3">
    <location>
        <begin position="1"/>
        <end position="20"/>
    </location>
</feature>
<dbReference type="EMBL" id="RBIR01000002">
    <property type="protein sequence ID" value="RKR20779.1"/>
    <property type="molecule type" value="Genomic_DNA"/>
</dbReference>
<comment type="caution">
    <text evidence="5">The sequence shown here is derived from an EMBL/GenBank/DDBJ whole genome shotgun (WGS) entry which is preliminary data.</text>
</comment>
<name>A0A495EW29_9MICC</name>
<proteinExistence type="inferred from homology"/>
<dbReference type="Proteomes" id="UP000276055">
    <property type="component" value="Unassembled WGS sequence"/>
</dbReference>
<feature type="compositionally biased region" description="Low complexity" evidence="2">
    <location>
        <begin position="28"/>
        <end position="38"/>
    </location>
</feature>
<dbReference type="Pfam" id="PF03816">
    <property type="entry name" value="LytR_cpsA_psr"/>
    <property type="match status" value="1"/>
</dbReference>
<dbReference type="InterPro" id="IPR050922">
    <property type="entry name" value="LytR/CpsA/Psr_CW_biosynth"/>
</dbReference>
<feature type="compositionally biased region" description="Pro residues" evidence="2">
    <location>
        <begin position="39"/>
        <end position="55"/>
    </location>
</feature>
<evidence type="ECO:0000256" key="2">
    <source>
        <dbReference type="SAM" id="MobiDB-lite"/>
    </source>
</evidence>
<accession>A0A495EW29</accession>
<feature type="region of interest" description="Disordered" evidence="2">
    <location>
        <begin position="27"/>
        <end position="55"/>
    </location>
</feature>
<dbReference type="NCBIfam" id="TIGR00350">
    <property type="entry name" value="lytR_cpsA_psr"/>
    <property type="match status" value="1"/>
</dbReference>
<evidence type="ECO:0000256" key="3">
    <source>
        <dbReference type="SAM" id="SignalP"/>
    </source>
</evidence>
<keyword evidence="3" id="KW-0732">Signal</keyword>
<evidence type="ECO:0000313" key="6">
    <source>
        <dbReference type="Proteomes" id="UP000276055"/>
    </source>
</evidence>
<dbReference type="PANTHER" id="PTHR33392:SF6">
    <property type="entry name" value="POLYISOPRENYL-TEICHOIC ACID--PEPTIDOGLYCAN TEICHOIC ACID TRANSFERASE TAGU"/>
    <property type="match status" value="1"/>
</dbReference>
<dbReference type="AlphaFoldDB" id="A0A495EW29"/>
<sequence length="330" mass="34225">MLLVLAIAGSAAAFLLTRPAAPGPAEVPIPAATPAAAPSTPPAPKPSPTPTPEPPAVALNILLVGSDSRVNERATAAAGNASDQRGDALVFLHLPADRQGVYGISIMRDLWVAIPGHGEAKVNSALALGGLPLMTLTVEALLGAHIDHTVMLDFQGFAAMTDALGGVDVLVKQPFTATVDDKVHFPAGVNRLDGRQALAFVRERHAFADGDYQRVRNQQTFLKAVMAKMAAEGGLENRDTVRKLVRTVLPHVTLDASFSVTSLEDLAFSLRKTAPGRGVFFTLPTAGTGTSLDGQSIVLQDPAATAALSAALRSGKLAGYVAANKLQNGN</sequence>
<dbReference type="PANTHER" id="PTHR33392">
    <property type="entry name" value="POLYISOPRENYL-TEICHOIC ACID--PEPTIDOGLYCAN TEICHOIC ACID TRANSFERASE TAGU"/>
    <property type="match status" value="1"/>
</dbReference>
<feature type="chain" id="PRO_5019728663" evidence="3">
    <location>
        <begin position="21"/>
        <end position="330"/>
    </location>
</feature>
<dbReference type="InterPro" id="IPR004474">
    <property type="entry name" value="LytR_CpsA_psr"/>
</dbReference>
<dbReference type="RefSeq" id="WP_244208285.1">
    <property type="nucleotide sequence ID" value="NZ_RBIR01000002.1"/>
</dbReference>